<dbReference type="EMBL" id="GBXM01039198">
    <property type="protein sequence ID" value="JAH69379.1"/>
    <property type="molecule type" value="Transcribed_RNA"/>
</dbReference>
<proteinExistence type="predicted"/>
<evidence type="ECO:0000313" key="1">
    <source>
        <dbReference type="EMBL" id="JAH69379.1"/>
    </source>
</evidence>
<accession>A0A0E9UU36</accession>
<name>A0A0E9UU36_ANGAN</name>
<reference evidence="1" key="1">
    <citation type="submission" date="2014-11" db="EMBL/GenBank/DDBJ databases">
        <authorList>
            <person name="Amaro Gonzalez C."/>
        </authorList>
    </citation>
    <scope>NUCLEOTIDE SEQUENCE</scope>
</reference>
<dbReference type="AlphaFoldDB" id="A0A0E9UU36"/>
<protein>
    <submittedName>
        <fullName evidence="1">Uncharacterized protein</fullName>
    </submittedName>
</protein>
<sequence length="21" mass="2530">MSRNTLCYNNLVRCVVFIVRE</sequence>
<organism evidence="1">
    <name type="scientific">Anguilla anguilla</name>
    <name type="common">European freshwater eel</name>
    <name type="synonym">Muraena anguilla</name>
    <dbReference type="NCBI Taxonomy" id="7936"/>
    <lineage>
        <taxon>Eukaryota</taxon>
        <taxon>Metazoa</taxon>
        <taxon>Chordata</taxon>
        <taxon>Craniata</taxon>
        <taxon>Vertebrata</taxon>
        <taxon>Euteleostomi</taxon>
        <taxon>Actinopterygii</taxon>
        <taxon>Neopterygii</taxon>
        <taxon>Teleostei</taxon>
        <taxon>Anguilliformes</taxon>
        <taxon>Anguillidae</taxon>
        <taxon>Anguilla</taxon>
    </lineage>
</organism>
<reference evidence="1" key="2">
    <citation type="journal article" date="2015" name="Fish Shellfish Immunol.">
        <title>Early steps in the European eel (Anguilla anguilla)-Vibrio vulnificus interaction in the gills: Role of the RtxA13 toxin.</title>
        <authorList>
            <person name="Callol A."/>
            <person name="Pajuelo D."/>
            <person name="Ebbesson L."/>
            <person name="Teles M."/>
            <person name="MacKenzie S."/>
            <person name="Amaro C."/>
        </authorList>
    </citation>
    <scope>NUCLEOTIDE SEQUENCE</scope>
</reference>